<keyword evidence="3" id="KW-1185">Reference proteome</keyword>
<dbReference type="InterPro" id="IPR011322">
    <property type="entry name" value="N-reg_PII-like_a/b"/>
</dbReference>
<evidence type="ECO:0000256" key="1">
    <source>
        <dbReference type="ARBA" id="ARBA00010169"/>
    </source>
</evidence>
<evidence type="ECO:0000313" key="3">
    <source>
        <dbReference type="Proteomes" id="UP000267027"/>
    </source>
</evidence>
<dbReference type="AlphaFoldDB" id="A0A0R3PUN8"/>
<dbReference type="Gene3D" id="3.30.70.120">
    <property type="match status" value="1"/>
</dbReference>
<gene>
    <name evidence="2" type="ORF">ACOC_LOCUS9644</name>
</gene>
<proteinExistence type="inferred from homology"/>
<dbReference type="Proteomes" id="UP000267027">
    <property type="component" value="Unassembled WGS sequence"/>
</dbReference>
<dbReference type="OrthoDB" id="2017693at2759"/>
<reference evidence="4" key="1">
    <citation type="submission" date="2017-02" db="UniProtKB">
        <authorList>
            <consortium name="WormBaseParasite"/>
        </authorList>
    </citation>
    <scope>IDENTIFICATION</scope>
</reference>
<dbReference type="PANTHER" id="PTHR23419:SF8">
    <property type="entry name" value="FI09726P"/>
    <property type="match status" value="1"/>
</dbReference>
<dbReference type="PANTHER" id="PTHR23419">
    <property type="entry name" value="DIVALENT CATION TOLERANCE CUTA-RELATED"/>
    <property type="match status" value="1"/>
</dbReference>
<dbReference type="GO" id="GO:0010038">
    <property type="term" value="P:response to metal ion"/>
    <property type="evidence" value="ECO:0007669"/>
    <property type="project" value="InterPro"/>
</dbReference>
<dbReference type="STRING" id="334426.A0A0R3PUN8"/>
<evidence type="ECO:0000313" key="4">
    <source>
        <dbReference type="WBParaSite" id="ACOC_0000964301-mRNA-1"/>
    </source>
</evidence>
<dbReference type="GO" id="GO:0005507">
    <property type="term" value="F:copper ion binding"/>
    <property type="evidence" value="ECO:0007669"/>
    <property type="project" value="TreeGrafter"/>
</dbReference>
<name>A0A0R3PUN8_ANGCS</name>
<protein>
    <submittedName>
        <fullName evidence="4">Divalent-cation tolerance protein CutA</fullName>
    </submittedName>
</protein>
<comment type="similarity">
    <text evidence="1">Belongs to the CutA family.</text>
</comment>
<dbReference type="Pfam" id="PF03091">
    <property type="entry name" value="CutA1"/>
    <property type="match status" value="1"/>
</dbReference>
<evidence type="ECO:0000313" key="2">
    <source>
        <dbReference type="EMBL" id="VDM61229.1"/>
    </source>
</evidence>
<sequence length="121" mass="13441">MLSRMSNLRVVYVTAPSKDVALKIARAAVENKVAACVNIIPGVTSIYEWEGKLHEDSEVVMIFKTQEQRVEELHKVSLRVSHLSLGEVIMANHTYDVPAFVSIAADAVSSPYAQWVIDQTK</sequence>
<dbReference type="WBParaSite" id="ACOC_0000964301-mRNA-1">
    <property type="protein sequence ID" value="ACOC_0000964301-mRNA-1"/>
    <property type="gene ID" value="ACOC_0000964301"/>
</dbReference>
<dbReference type="InterPro" id="IPR004323">
    <property type="entry name" value="Ion_tolerance_CutA"/>
</dbReference>
<dbReference type="EMBL" id="UYYA01004330">
    <property type="protein sequence ID" value="VDM61229.1"/>
    <property type="molecule type" value="Genomic_DNA"/>
</dbReference>
<organism evidence="4">
    <name type="scientific">Angiostrongylus costaricensis</name>
    <name type="common">Nematode worm</name>
    <dbReference type="NCBI Taxonomy" id="334426"/>
    <lineage>
        <taxon>Eukaryota</taxon>
        <taxon>Metazoa</taxon>
        <taxon>Ecdysozoa</taxon>
        <taxon>Nematoda</taxon>
        <taxon>Chromadorea</taxon>
        <taxon>Rhabditida</taxon>
        <taxon>Rhabditina</taxon>
        <taxon>Rhabditomorpha</taxon>
        <taxon>Strongyloidea</taxon>
        <taxon>Metastrongylidae</taxon>
        <taxon>Angiostrongylus</taxon>
    </lineage>
</organism>
<reference evidence="2 3" key="2">
    <citation type="submission" date="2018-11" db="EMBL/GenBank/DDBJ databases">
        <authorList>
            <consortium name="Pathogen Informatics"/>
        </authorList>
    </citation>
    <scope>NUCLEOTIDE SEQUENCE [LARGE SCALE GENOMIC DNA]</scope>
    <source>
        <strain evidence="2 3">Costa Rica</strain>
    </source>
</reference>
<dbReference type="InterPro" id="IPR015867">
    <property type="entry name" value="N-reg_PII/ATP_PRibTrfase_C"/>
</dbReference>
<dbReference type="OMA" id="VMENHTY"/>
<accession>A0A0R3PUN8</accession>
<dbReference type="SUPFAM" id="SSF54913">
    <property type="entry name" value="GlnB-like"/>
    <property type="match status" value="1"/>
</dbReference>